<protein>
    <submittedName>
        <fullName evidence="3">Transposase, IS110 family</fullName>
    </submittedName>
</protein>
<dbReference type="EMBL" id="UGMD01000004">
    <property type="protein sequence ID" value="STY78791.1"/>
    <property type="molecule type" value="Genomic_DNA"/>
</dbReference>
<gene>
    <name evidence="5" type="ORF">NCTC204_07121</name>
    <name evidence="4" type="ORF">NCTC8849_05862</name>
    <name evidence="3" type="ORF">NCTC9637_00355</name>
</gene>
<reference evidence="6 7" key="1">
    <citation type="submission" date="2018-06" db="EMBL/GenBank/DDBJ databases">
        <authorList>
            <consortium name="Pathogen Informatics"/>
            <person name="Doyle S."/>
        </authorList>
    </citation>
    <scope>NUCLEOTIDE SEQUENCE [LARGE SCALE GENOMIC DNA]</scope>
    <source>
        <strain evidence="5 8">NCTC204</strain>
        <strain evidence="4 6">NCTC8849</strain>
        <strain evidence="3 7">NCTC9637</strain>
    </source>
</reference>
<accession>A0A377VSP2</accession>
<evidence type="ECO:0000313" key="5">
    <source>
        <dbReference type="EMBL" id="STY78791.1"/>
    </source>
</evidence>
<dbReference type="EMBL" id="UGLB01000002">
    <property type="protein sequence ID" value="STT45510.1"/>
    <property type="molecule type" value="Genomic_DNA"/>
</dbReference>
<dbReference type="EMBL" id="UGLC01000003">
    <property type="protein sequence ID" value="STU47071.1"/>
    <property type="molecule type" value="Genomic_DNA"/>
</dbReference>
<dbReference type="InterPro" id="IPR003346">
    <property type="entry name" value="Transposase_20"/>
</dbReference>
<dbReference type="GO" id="GO:0004803">
    <property type="term" value="F:transposase activity"/>
    <property type="evidence" value="ECO:0007669"/>
    <property type="project" value="InterPro"/>
</dbReference>
<name>A0A377VSP2_KLEPN</name>
<evidence type="ECO:0000256" key="1">
    <source>
        <dbReference type="SAM" id="Coils"/>
    </source>
</evidence>
<evidence type="ECO:0000313" key="7">
    <source>
        <dbReference type="Proteomes" id="UP000255099"/>
    </source>
</evidence>
<dbReference type="InterPro" id="IPR047650">
    <property type="entry name" value="Transpos_IS110"/>
</dbReference>
<feature type="domain" description="Transposase IS116/IS110/IS902 C-terminal" evidence="2">
    <location>
        <begin position="78"/>
        <end position="153"/>
    </location>
</feature>
<dbReference type="Proteomes" id="UP000255099">
    <property type="component" value="Unassembled WGS sequence"/>
</dbReference>
<evidence type="ECO:0000313" key="6">
    <source>
        <dbReference type="Proteomes" id="UP000254799"/>
    </source>
</evidence>
<dbReference type="AlphaFoldDB" id="A0A377VSP2"/>
<keyword evidence="1" id="KW-0175">Coiled coil</keyword>
<dbReference type="GO" id="GO:0006313">
    <property type="term" value="P:DNA transposition"/>
    <property type="evidence" value="ECO:0007669"/>
    <property type="project" value="InterPro"/>
</dbReference>
<dbReference type="PANTHER" id="PTHR33055">
    <property type="entry name" value="TRANSPOSASE FOR INSERTION SEQUENCE ELEMENT IS1111A"/>
    <property type="match status" value="1"/>
</dbReference>
<dbReference type="Proteomes" id="UP000255192">
    <property type="component" value="Unassembled WGS sequence"/>
</dbReference>
<evidence type="ECO:0000313" key="8">
    <source>
        <dbReference type="Proteomes" id="UP000255192"/>
    </source>
</evidence>
<dbReference type="Pfam" id="PF02371">
    <property type="entry name" value="Transposase_20"/>
    <property type="match status" value="1"/>
</dbReference>
<sequence>MQTNSLHGTLLEFGETIHKGRTAMEREFPEALERMKERLPPSLITVLENQYNRLNELDSLIEDIEKQITSVARQNETCKQLLDIPGVGPLIATAAVATMGETSTFKSGREFAAYVGLLPKQTGSGGKIRLLGMSKRGDIYLRTLFIHGARATALVAKEPSP</sequence>
<dbReference type="NCBIfam" id="NF033542">
    <property type="entry name" value="transpos_IS110"/>
    <property type="match status" value="1"/>
</dbReference>
<dbReference type="Proteomes" id="UP000254799">
    <property type="component" value="Unassembled WGS sequence"/>
</dbReference>
<evidence type="ECO:0000313" key="3">
    <source>
        <dbReference type="EMBL" id="STT45510.1"/>
    </source>
</evidence>
<proteinExistence type="predicted"/>
<dbReference type="PANTHER" id="PTHR33055:SF3">
    <property type="entry name" value="PUTATIVE TRANSPOSASE FOR IS117-RELATED"/>
    <property type="match status" value="1"/>
</dbReference>
<evidence type="ECO:0000313" key="4">
    <source>
        <dbReference type="EMBL" id="STU47071.1"/>
    </source>
</evidence>
<dbReference type="GO" id="GO:0003677">
    <property type="term" value="F:DNA binding"/>
    <property type="evidence" value="ECO:0007669"/>
    <property type="project" value="InterPro"/>
</dbReference>
<evidence type="ECO:0000259" key="2">
    <source>
        <dbReference type="Pfam" id="PF02371"/>
    </source>
</evidence>
<feature type="coiled-coil region" evidence="1">
    <location>
        <begin position="47"/>
        <end position="74"/>
    </location>
</feature>
<organism evidence="3 7">
    <name type="scientific">Klebsiella pneumoniae</name>
    <dbReference type="NCBI Taxonomy" id="573"/>
    <lineage>
        <taxon>Bacteria</taxon>
        <taxon>Pseudomonadati</taxon>
        <taxon>Pseudomonadota</taxon>
        <taxon>Gammaproteobacteria</taxon>
        <taxon>Enterobacterales</taxon>
        <taxon>Enterobacteriaceae</taxon>
        <taxon>Klebsiella/Raoultella group</taxon>
        <taxon>Klebsiella</taxon>
        <taxon>Klebsiella pneumoniae complex</taxon>
    </lineage>
</organism>